<dbReference type="AlphaFoldDB" id="A0A1E5R8A0"/>
<comment type="similarity">
    <text evidence="1 3">Belongs to the TBCA family.</text>
</comment>
<gene>
    <name evidence="5" type="ORF">AWRI3579_g3459</name>
</gene>
<evidence type="ECO:0000256" key="2">
    <source>
        <dbReference type="ARBA" id="ARBA00023186"/>
    </source>
</evidence>
<dbReference type="GO" id="GO:0007021">
    <property type="term" value="P:tubulin complex assembly"/>
    <property type="evidence" value="ECO:0007669"/>
    <property type="project" value="UniProtKB-UniRule"/>
</dbReference>
<dbReference type="Gene3D" id="1.20.58.90">
    <property type="match status" value="1"/>
</dbReference>
<dbReference type="InterPro" id="IPR036126">
    <property type="entry name" value="TBCA_sf"/>
</dbReference>
<dbReference type="PANTHER" id="PTHR21500:SF0">
    <property type="entry name" value="TUBULIN-SPECIFIC CHAPERONE A"/>
    <property type="match status" value="1"/>
</dbReference>
<dbReference type="InParanoid" id="A0A1E5R8A0"/>
<comment type="caution">
    <text evidence="5">The sequence shown here is derived from an EMBL/GenBank/DDBJ whole genome shotgun (WGS) entry which is preliminary data.</text>
</comment>
<reference evidence="6" key="1">
    <citation type="journal article" date="2016" name="Genome Announc.">
        <title>Genome sequences of three species of Hanseniaspora isolated from spontaneous wine fermentations.</title>
        <authorList>
            <person name="Sternes P.R."/>
            <person name="Lee D."/>
            <person name="Kutyna D.R."/>
            <person name="Borneman A.R."/>
        </authorList>
    </citation>
    <scope>NUCLEOTIDE SEQUENCE [LARGE SCALE GENOMIC DNA]</scope>
    <source>
        <strain evidence="6">AWRI3579</strain>
    </source>
</reference>
<dbReference type="GO" id="GO:0005829">
    <property type="term" value="C:cytosol"/>
    <property type="evidence" value="ECO:0007669"/>
    <property type="project" value="TreeGrafter"/>
</dbReference>
<evidence type="ECO:0000256" key="4">
    <source>
        <dbReference type="SAM" id="MobiDB-lite"/>
    </source>
</evidence>
<comment type="subcellular location">
    <subcellularLocation>
        <location evidence="3">Cytoplasm</location>
        <location evidence="3">Cytoskeleton</location>
    </subcellularLocation>
</comment>
<feature type="compositionally biased region" description="Polar residues" evidence="4">
    <location>
        <begin position="87"/>
        <end position="114"/>
    </location>
</feature>
<dbReference type="SUPFAM" id="SSF46988">
    <property type="entry name" value="Tubulin chaperone cofactor A"/>
    <property type="match status" value="1"/>
</dbReference>
<evidence type="ECO:0000256" key="3">
    <source>
        <dbReference type="RuleBase" id="RU364030"/>
    </source>
</evidence>
<dbReference type="GO" id="GO:0007023">
    <property type="term" value="P:post-chaperonin tubulin folding pathway"/>
    <property type="evidence" value="ECO:0007669"/>
    <property type="project" value="UniProtKB-UniRule"/>
</dbReference>
<dbReference type="Proteomes" id="UP000095728">
    <property type="component" value="Unassembled WGS sequence"/>
</dbReference>
<accession>A0A1E5R8A0</accession>
<keyword evidence="2 3" id="KW-0143">Chaperone</keyword>
<dbReference type="InterPro" id="IPR004226">
    <property type="entry name" value="TBCA"/>
</dbReference>
<dbReference type="PANTHER" id="PTHR21500">
    <property type="entry name" value="TUBULIN-SPECIFIC CHAPERONE A"/>
    <property type="match status" value="1"/>
</dbReference>
<dbReference type="GO" id="GO:0048487">
    <property type="term" value="F:beta-tubulin binding"/>
    <property type="evidence" value="ECO:0007669"/>
    <property type="project" value="InterPro"/>
</dbReference>
<protein>
    <recommendedName>
        <fullName evidence="3">Tubulin-specific chaperone A</fullName>
    </recommendedName>
</protein>
<feature type="region of interest" description="Disordered" evidence="4">
    <location>
        <begin position="85"/>
        <end position="117"/>
    </location>
</feature>
<evidence type="ECO:0000313" key="5">
    <source>
        <dbReference type="EMBL" id="OEJ83091.1"/>
    </source>
</evidence>
<dbReference type="STRING" id="56408.A0A1E5R8A0"/>
<dbReference type="FunCoup" id="A0A1E5R8A0">
    <property type="interactions" value="665"/>
</dbReference>
<sequence length="149" mass="17068">MPPSKLYIKTKALERLLKEEDYYKKELQDQQKLVNTLKDDKSVDPYELKKHIEVLQDTERLFPSLYQKIDEFKVDLENYLKEFSKDSGVSSVQNESSESAPNTNTEAPTANGHGSLSPIDKVEIETLQPLIDELLQKATLAVKNFNSLH</sequence>
<dbReference type="Pfam" id="PF02970">
    <property type="entry name" value="TBCA"/>
    <property type="match status" value="1"/>
</dbReference>
<keyword evidence="3" id="KW-0963">Cytoplasm</keyword>
<dbReference type="OrthoDB" id="296187at2759"/>
<keyword evidence="3" id="KW-0206">Cytoskeleton</keyword>
<dbReference type="GO" id="GO:0005874">
    <property type="term" value="C:microtubule"/>
    <property type="evidence" value="ECO:0007669"/>
    <property type="project" value="UniProtKB-KW"/>
</dbReference>
<keyword evidence="3" id="KW-0493">Microtubule</keyword>
<evidence type="ECO:0000313" key="6">
    <source>
        <dbReference type="Proteomes" id="UP000095728"/>
    </source>
</evidence>
<proteinExistence type="inferred from homology"/>
<comment type="subunit">
    <text evidence="3">Supercomplex made of cofactors A to E. Cofactors A and D function by capturing and stabilizing tubulin in a quasi-native conformation. Cofactor E binds to the cofactor D-tubulin complex; interaction with cofactor C then causes the release of tubulin polypeptides that are committed to the native state.</text>
</comment>
<organism evidence="5 6">
    <name type="scientific">Hanseniaspora osmophila</name>
    <dbReference type="NCBI Taxonomy" id="56408"/>
    <lineage>
        <taxon>Eukaryota</taxon>
        <taxon>Fungi</taxon>
        <taxon>Dikarya</taxon>
        <taxon>Ascomycota</taxon>
        <taxon>Saccharomycotina</taxon>
        <taxon>Saccharomycetes</taxon>
        <taxon>Saccharomycodales</taxon>
        <taxon>Saccharomycodaceae</taxon>
        <taxon>Hanseniaspora</taxon>
    </lineage>
</organism>
<keyword evidence="6" id="KW-1185">Reference proteome</keyword>
<dbReference type="EMBL" id="LPNM01000009">
    <property type="protein sequence ID" value="OEJ83091.1"/>
    <property type="molecule type" value="Genomic_DNA"/>
</dbReference>
<evidence type="ECO:0000256" key="1">
    <source>
        <dbReference type="ARBA" id="ARBA00006806"/>
    </source>
</evidence>
<name>A0A1E5R8A0_9ASCO</name>